<evidence type="ECO:0000313" key="1">
    <source>
        <dbReference type="EMBL" id="RCS58341.1"/>
    </source>
</evidence>
<name>A0A368L435_9BURK</name>
<organism evidence="1 2">
    <name type="scientific">Parvibium lacunae</name>
    <dbReference type="NCBI Taxonomy" id="1888893"/>
    <lineage>
        <taxon>Bacteria</taxon>
        <taxon>Pseudomonadati</taxon>
        <taxon>Pseudomonadota</taxon>
        <taxon>Betaproteobacteria</taxon>
        <taxon>Burkholderiales</taxon>
        <taxon>Alcaligenaceae</taxon>
        <taxon>Parvibium</taxon>
    </lineage>
</organism>
<dbReference type="EMBL" id="QPGB01000002">
    <property type="protein sequence ID" value="RCS58341.1"/>
    <property type="molecule type" value="Genomic_DNA"/>
</dbReference>
<reference evidence="1 2" key="1">
    <citation type="journal article" date="2018" name="Int. J. Syst. Evol. Microbiol.">
        <title>Parvibium lacunae gen. nov., sp. nov., a new member of the family Alcaligenaceae isolated from a freshwater pond.</title>
        <authorList>
            <person name="Chen W.M."/>
            <person name="Xie P.B."/>
            <person name="Hsu M.Y."/>
            <person name="Sheu S.Y."/>
        </authorList>
    </citation>
    <scope>NUCLEOTIDE SEQUENCE [LARGE SCALE GENOMIC DNA]</scope>
    <source>
        <strain evidence="1 2">KMB9</strain>
    </source>
</reference>
<proteinExistence type="predicted"/>
<sequence>MLQHAFVRSPILRPMLPVKLHPHTQLPRLFTVALCLLLGLIVGCAQQSNLRYSGPANAPTEKIISLTDDNQDGMPEGWRKLLIRADKTRTVFTPIRKDGMDVVQADAESSASGLHFNLRVDSQASPWIGWHWKVANLITQADITQRSKEDSPVRLILGFDGDKTKLPFKEQMLLNMGKVMAGHEVPYATLVYVWDNQQPQNTHIPHAVTDRIKMIVVESGDSKLGQWQHYMRNYAADYEKAYGEKPGPLISIGILSDTDNTGDTARAWYGPLSISQQPLRSPHLP</sequence>
<dbReference type="InterPro" id="IPR021409">
    <property type="entry name" value="DUF3047"/>
</dbReference>
<dbReference type="Pfam" id="PF11249">
    <property type="entry name" value="DUF3047"/>
    <property type="match status" value="1"/>
</dbReference>
<accession>A0A368L435</accession>
<keyword evidence="2" id="KW-1185">Reference proteome</keyword>
<protein>
    <submittedName>
        <fullName evidence="1">DUF3047 domain-containing protein</fullName>
    </submittedName>
</protein>
<dbReference type="Proteomes" id="UP000252357">
    <property type="component" value="Unassembled WGS sequence"/>
</dbReference>
<evidence type="ECO:0000313" key="2">
    <source>
        <dbReference type="Proteomes" id="UP000252357"/>
    </source>
</evidence>
<gene>
    <name evidence="1" type="ORF">DU000_05840</name>
</gene>
<dbReference type="AlphaFoldDB" id="A0A368L435"/>
<comment type="caution">
    <text evidence="1">The sequence shown here is derived from an EMBL/GenBank/DDBJ whole genome shotgun (WGS) entry which is preliminary data.</text>
</comment>